<reference evidence="1 2" key="1">
    <citation type="submission" date="2019-07" db="EMBL/GenBank/DDBJ databases">
        <title>Thalassofilum flectens gen. nov., sp. nov., a novel moderate thermophilic anaerobe from a shallow sea hot spring in Kunashir Island (Russia), representing a new family in the order Bacteroidales, and proposal of Thalassofilacea fam. nov.</title>
        <authorList>
            <person name="Kochetkova T.V."/>
            <person name="Podosokorskaya O.A."/>
            <person name="Novikov A."/>
            <person name="Elcheninov A.G."/>
            <person name="Toshchakov S.V."/>
            <person name="Kublanov I.V."/>
        </authorList>
    </citation>
    <scope>NUCLEOTIDE SEQUENCE [LARGE SCALE GENOMIC DNA]</scope>
    <source>
        <strain evidence="1 2">38-H</strain>
    </source>
</reference>
<protein>
    <submittedName>
        <fullName evidence="1">Uncharacterized protein</fullName>
    </submittedName>
</protein>
<dbReference type="Proteomes" id="UP000500961">
    <property type="component" value="Chromosome"/>
</dbReference>
<dbReference type="EMBL" id="CP041345">
    <property type="protein sequence ID" value="QKG79211.1"/>
    <property type="molecule type" value="Genomic_DNA"/>
</dbReference>
<organism evidence="1 2">
    <name type="scientific">Tenuifilum thalassicum</name>
    <dbReference type="NCBI Taxonomy" id="2590900"/>
    <lineage>
        <taxon>Bacteria</taxon>
        <taxon>Pseudomonadati</taxon>
        <taxon>Bacteroidota</taxon>
        <taxon>Bacteroidia</taxon>
        <taxon>Bacteroidales</taxon>
        <taxon>Tenuifilaceae</taxon>
        <taxon>Tenuifilum</taxon>
    </lineage>
</organism>
<dbReference type="KEGG" id="ttz:FHG85_02685"/>
<proteinExistence type="predicted"/>
<sequence length="94" mass="10784">MINPLKAQLNSSTPYNTSRTYTQMPSVFSIMHKRLTALAQLNLHRLAIKTLSQDLPTPLKKYRNVLILTEHHTLAVNENYQITDNTVNSKYSDL</sequence>
<keyword evidence="2" id="KW-1185">Reference proteome</keyword>
<name>A0A7D3XTX5_9BACT</name>
<dbReference type="AlphaFoldDB" id="A0A7D3XTX5"/>
<evidence type="ECO:0000313" key="2">
    <source>
        <dbReference type="Proteomes" id="UP000500961"/>
    </source>
</evidence>
<dbReference type="RefSeq" id="WP_173072755.1">
    <property type="nucleotide sequence ID" value="NZ_CP041345.1"/>
</dbReference>
<evidence type="ECO:0000313" key="1">
    <source>
        <dbReference type="EMBL" id="QKG79211.1"/>
    </source>
</evidence>
<accession>A0A7D3XTX5</accession>
<gene>
    <name evidence="1" type="ORF">FHG85_02685</name>
</gene>